<dbReference type="SUPFAM" id="SSF46548">
    <property type="entry name" value="alpha-helical ferredoxin"/>
    <property type="match status" value="1"/>
</dbReference>
<organism evidence="11 12">
    <name type="scientific">Streptomyces bluensis</name>
    <dbReference type="NCBI Taxonomy" id="33897"/>
    <lineage>
        <taxon>Bacteria</taxon>
        <taxon>Bacillati</taxon>
        <taxon>Actinomycetota</taxon>
        <taxon>Actinomycetes</taxon>
        <taxon>Kitasatosporales</taxon>
        <taxon>Streptomycetaceae</taxon>
        <taxon>Streptomyces</taxon>
    </lineage>
</organism>
<dbReference type="InterPro" id="IPR004113">
    <property type="entry name" value="FAD-bd_oxidored_4_C"/>
</dbReference>
<proteinExistence type="predicted"/>
<dbReference type="EMBL" id="JBIAWJ010000002">
    <property type="protein sequence ID" value="MFF4520765.1"/>
    <property type="molecule type" value="Genomic_DNA"/>
</dbReference>
<dbReference type="Gene3D" id="3.30.43.10">
    <property type="entry name" value="Uridine Diphospho-n-acetylenolpyruvylglucosamine Reductase, domain 2"/>
    <property type="match status" value="1"/>
</dbReference>
<dbReference type="InterPro" id="IPR017896">
    <property type="entry name" value="4Fe4S_Fe-S-bd"/>
</dbReference>
<feature type="domain" description="4Fe-4S ferredoxin-type" evidence="9">
    <location>
        <begin position="650"/>
        <end position="680"/>
    </location>
</feature>
<dbReference type="InterPro" id="IPR016166">
    <property type="entry name" value="FAD-bd_PCMH"/>
</dbReference>
<feature type="domain" description="FAD-binding PCMH-type" evidence="10">
    <location>
        <begin position="64"/>
        <end position="301"/>
    </location>
</feature>
<dbReference type="InterPro" id="IPR016167">
    <property type="entry name" value="FAD-bd_PCMH_sub1"/>
</dbReference>
<dbReference type="InterPro" id="IPR017900">
    <property type="entry name" value="4Fe4S_Fe_S_CS"/>
</dbReference>
<feature type="region of interest" description="Disordered" evidence="8">
    <location>
        <begin position="1"/>
        <end position="31"/>
    </location>
</feature>
<dbReference type="PANTHER" id="PTHR11748">
    <property type="entry name" value="D-LACTATE DEHYDROGENASE"/>
    <property type="match status" value="1"/>
</dbReference>
<comment type="caution">
    <text evidence="11">The sequence shown here is derived from an EMBL/GenBank/DDBJ whole genome shotgun (WGS) entry which is preliminary data.</text>
</comment>
<evidence type="ECO:0000256" key="7">
    <source>
        <dbReference type="ARBA" id="ARBA00023014"/>
    </source>
</evidence>
<evidence type="ECO:0000256" key="4">
    <source>
        <dbReference type="ARBA" id="ARBA00022827"/>
    </source>
</evidence>
<dbReference type="Gene3D" id="1.10.45.10">
    <property type="entry name" value="Vanillyl-alcohol Oxidase, Chain A, domain 4"/>
    <property type="match status" value="1"/>
</dbReference>
<evidence type="ECO:0000256" key="6">
    <source>
        <dbReference type="ARBA" id="ARBA00023004"/>
    </source>
</evidence>
<dbReference type="InterPro" id="IPR006094">
    <property type="entry name" value="Oxid_FAD_bind_N"/>
</dbReference>
<dbReference type="SUPFAM" id="SSF56176">
    <property type="entry name" value="FAD-binding/transporter-associated domain-like"/>
    <property type="match status" value="1"/>
</dbReference>
<dbReference type="PANTHER" id="PTHR11748:SF119">
    <property type="entry name" value="D-2-HYDROXYGLUTARATE DEHYDROGENASE"/>
    <property type="match status" value="1"/>
</dbReference>
<dbReference type="Pfam" id="PF13183">
    <property type="entry name" value="Fer4_8"/>
    <property type="match status" value="1"/>
</dbReference>
<evidence type="ECO:0000256" key="1">
    <source>
        <dbReference type="ARBA" id="ARBA00001974"/>
    </source>
</evidence>
<dbReference type="Gene3D" id="3.30.70.2740">
    <property type="match status" value="1"/>
</dbReference>
<dbReference type="SUPFAM" id="SSF55103">
    <property type="entry name" value="FAD-linked oxidases, C-terminal domain"/>
    <property type="match status" value="1"/>
</dbReference>
<evidence type="ECO:0000313" key="12">
    <source>
        <dbReference type="Proteomes" id="UP001602058"/>
    </source>
</evidence>
<keyword evidence="6" id="KW-0408">Iron</keyword>
<dbReference type="InterPro" id="IPR016171">
    <property type="entry name" value="Vanillyl_alc_oxidase_C-sub2"/>
</dbReference>
<evidence type="ECO:0000259" key="9">
    <source>
        <dbReference type="PROSITE" id="PS51379"/>
    </source>
</evidence>
<dbReference type="InterPro" id="IPR004017">
    <property type="entry name" value="Cys_rich_dom"/>
</dbReference>
<keyword evidence="12" id="KW-1185">Reference proteome</keyword>
<dbReference type="Pfam" id="PF02754">
    <property type="entry name" value="CCG"/>
    <property type="match status" value="2"/>
</dbReference>
<keyword evidence="3" id="KW-0479">Metal-binding</keyword>
<sequence>MAKATRRTTRDVPAKTHPEIPGPPRSRQTLDVGGLERALRKAVDGEVRFDSGSLGLYAQDASNFRQVPIGVVVPRTLEDVVAVHKVCHRFGAPVLNRGGGTSLSGETVNEAVVIDNSKYLTGIEEVDVDRRLVTCEPGVINEELNRHTGRHNLVFGPDPSTHSRCVIGGNIGNNSCGIHSVHSQLYGPGPRTSDNVHALEVVTYDGARFWVGVDEERHLDGIIAEGGRKGEIYAALRDLRDKYADVIRAGFRPAEQVPRRVSGYNLDELLPERGFNVARALVGTESTCATVLRAVLMLTPALLQRTTVVVEYDDLAEAAEHCLEIVERWRPIGLEALDDELIRDQQVQNINLEDIQELPRPGGGAWLIVEFGADTAEESLARARDFARWLSDDKGYKRERVRVARSKKEGGTSEHLWAIRASGLGSTAFPPDGKDHWPGWEDSAVPPDRIGEYVRKLRTVMDKHDITGAMYGHFGQGCIHCRLSFDLRTADGLATYRAFIEEAADLAVGLGGSVSGEHGDGQQRGELLEKQFGPELVQVMREFKAIWDPQWKMNPGKVVDAYRMDENLKLGTDYNPPRHRTKFAYEEDGGDFAHATLRCVGIGKCRVPQAETTMCPSFQVTREEKHTTRGRARLLYEMLKGDVITDGWQSREVKDALDLCLACKGCTNDCPVNVDMPTYKAEFLHHHYKSPRRWRPRHAYAFGFIDQAARIAARMPELANAVTHTPVLSRIAKLAAGIDRRRPLPSFAPMTLQEWFARRGGTANPGGRPVVLFPDTFNNHFHTGVGVACVEAIEAAGWQVIMPEQHICCGRPLYDYGFLDAAERYLHRVLDLLRPHLRAGTPIVGMEPSCLAVFKDELPKLLPHDDDAKRLTRNAYHFPEFFQTFGIEPPRLKGKALLWGHCHQRATGGMSPDQELLEKMGLDVRNLQGGCCGLAGSWGFESGKYEISMDCGEQALLPAVRDAEDDCLVVADGFSCTTQIKDARTGRRALHLAEVMKLARENGADGVPRPPERGAVRRPAPPWRERALRVTLTTGLGAAVTMLGVRVARRPAR</sequence>
<name>A0ABW6UBE9_9ACTN</name>
<evidence type="ECO:0000313" key="11">
    <source>
        <dbReference type="EMBL" id="MFF4520765.1"/>
    </source>
</evidence>
<gene>
    <name evidence="11" type="ORF">ACFY1D_04800</name>
</gene>
<evidence type="ECO:0000256" key="8">
    <source>
        <dbReference type="SAM" id="MobiDB-lite"/>
    </source>
</evidence>
<keyword evidence="5" id="KW-0560">Oxidoreductase</keyword>
<dbReference type="Proteomes" id="UP001602058">
    <property type="component" value="Unassembled WGS sequence"/>
</dbReference>
<dbReference type="RefSeq" id="WP_387883725.1">
    <property type="nucleotide sequence ID" value="NZ_JBIAWJ010000002.1"/>
</dbReference>
<dbReference type="PROSITE" id="PS51379">
    <property type="entry name" value="4FE4S_FER_2"/>
    <property type="match status" value="1"/>
</dbReference>
<feature type="compositionally biased region" description="Basic and acidic residues" evidence="8">
    <location>
        <begin position="8"/>
        <end position="18"/>
    </location>
</feature>
<comment type="cofactor">
    <cofactor evidence="1">
        <name>FAD</name>
        <dbReference type="ChEBI" id="CHEBI:57692"/>
    </cofactor>
</comment>
<keyword evidence="7" id="KW-0411">Iron-sulfur</keyword>
<dbReference type="PROSITE" id="PS51387">
    <property type="entry name" value="FAD_PCMH"/>
    <property type="match status" value="1"/>
</dbReference>
<reference evidence="11 12" key="1">
    <citation type="submission" date="2024-10" db="EMBL/GenBank/DDBJ databases">
        <title>The Natural Products Discovery Center: Release of the First 8490 Sequenced Strains for Exploring Actinobacteria Biosynthetic Diversity.</title>
        <authorList>
            <person name="Kalkreuter E."/>
            <person name="Kautsar S.A."/>
            <person name="Yang D."/>
            <person name="Bader C.D."/>
            <person name="Teijaro C.N."/>
            <person name="Fluegel L."/>
            <person name="Davis C.M."/>
            <person name="Simpson J.R."/>
            <person name="Lauterbach L."/>
            <person name="Steele A.D."/>
            <person name="Gui C."/>
            <person name="Meng S."/>
            <person name="Li G."/>
            <person name="Viehrig K."/>
            <person name="Ye F."/>
            <person name="Su P."/>
            <person name="Kiefer A.F."/>
            <person name="Nichols A."/>
            <person name="Cepeda A.J."/>
            <person name="Yan W."/>
            <person name="Fan B."/>
            <person name="Jiang Y."/>
            <person name="Adhikari A."/>
            <person name="Zheng C.-J."/>
            <person name="Schuster L."/>
            <person name="Cowan T.M."/>
            <person name="Smanski M.J."/>
            <person name="Chevrette M.G."/>
            <person name="De Carvalho L.P.S."/>
            <person name="Shen B."/>
        </authorList>
    </citation>
    <scope>NUCLEOTIDE SEQUENCE [LARGE SCALE GENOMIC DNA]</scope>
    <source>
        <strain evidence="11 12">NPDC001390</strain>
    </source>
</reference>
<dbReference type="Gene3D" id="3.30.465.10">
    <property type="match status" value="1"/>
</dbReference>
<dbReference type="PROSITE" id="PS00198">
    <property type="entry name" value="4FE4S_FER_1"/>
    <property type="match status" value="1"/>
</dbReference>
<evidence type="ECO:0000259" key="10">
    <source>
        <dbReference type="PROSITE" id="PS51387"/>
    </source>
</evidence>
<dbReference type="Pfam" id="PF01565">
    <property type="entry name" value="FAD_binding_4"/>
    <property type="match status" value="1"/>
</dbReference>
<dbReference type="InterPro" id="IPR016164">
    <property type="entry name" value="FAD-linked_Oxase-like_C"/>
</dbReference>
<dbReference type="InterPro" id="IPR036318">
    <property type="entry name" value="FAD-bd_PCMH-like_sf"/>
</dbReference>
<evidence type="ECO:0000256" key="5">
    <source>
        <dbReference type="ARBA" id="ARBA00023002"/>
    </source>
</evidence>
<evidence type="ECO:0000256" key="2">
    <source>
        <dbReference type="ARBA" id="ARBA00022630"/>
    </source>
</evidence>
<accession>A0ABW6UBE9</accession>
<dbReference type="Pfam" id="PF02913">
    <property type="entry name" value="FAD-oxidase_C"/>
    <property type="match status" value="1"/>
</dbReference>
<keyword evidence="4" id="KW-0274">FAD</keyword>
<dbReference type="InterPro" id="IPR016169">
    <property type="entry name" value="FAD-bd_PCMH_sub2"/>
</dbReference>
<keyword evidence="2" id="KW-0285">Flavoprotein</keyword>
<feature type="region of interest" description="Disordered" evidence="8">
    <location>
        <begin position="1002"/>
        <end position="1022"/>
    </location>
</feature>
<protein>
    <submittedName>
        <fullName evidence="11">FAD-binding and (Fe-S)-binding domain-containing protein</fullName>
    </submittedName>
</protein>
<evidence type="ECO:0000256" key="3">
    <source>
        <dbReference type="ARBA" id="ARBA00022723"/>
    </source>
</evidence>